<feature type="domain" description="Na+/H+ antiporter NhaC-like C-terminal" evidence="9">
    <location>
        <begin position="35"/>
        <end position="122"/>
    </location>
</feature>
<dbReference type="AlphaFoldDB" id="A0A6J5H2V9"/>
<keyword evidence="5" id="KW-0812">Transmembrane</keyword>
<proteinExistence type="inferred from homology"/>
<comment type="subcellular location">
    <subcellularLocation>
        <location evidence="1">Cell membrane</location>
        <topology evidence="1">Multi-pass membrane protein</topology>
    </subcellularLocation>
</comment>
<evidence type="ECO:0000313" key="10">
    <source>
        <dbReference type="EMBL" id="CAB3810704.1"/>
    </source>
</evidence>
<evidence type="ECO:0000313" key="11">
    <source>
        <dbReference type="Proteomes" id="UP000494252"/>
    </source>
</evidence>
<evidence type="ECO:0000256" key="4">
    <source>
        <dbReference type="ARBA" id="ARBA00022475"/>
    </source>
</evidence>
<protein>
    <recommendedName>
        <fullName evidence="9">Na+/H+ antiporter NhaC-like C-terminal domain-containing protein</fullName>
    </recommendedName>
</protein>
<dbReference type="PANTHER" id="PTHR33451">
    <property type="entry name" value="MALATE-2H(+)/NA(+)-LACTATE ANTIPORTER"/>
    <property type="match status" value="1"/>
</dbReference>
<dbReference type="EMBL" id="CADIKI010000041">
    <property type="protein sequence ID" value="CAB3810704.1"/>
    <property type="molecule type" value="Genomic_DNA"/>
</dbReference>
<dbReference type="Pfam" id="PF03553">
    <property type="entry name" value="Na_H_antiporter"/>
    <property type="match status" value="1"/>
</dbReference>
<evidence type="ECO:0000256" key="8">
    <source>
        <dbReference type="ARBA" id="ARBA00038435"/>
    </source>
</evidence>
<evidence type="ECO:0000256" key="2">
    <source>
        <dbReference type="ARBA" id="ARBA00022448"/>
    </source>
</evidence>
<keyword evidence="6" id="KW-1133">Transmembrane helix</keyword>
<evidence type="ECO:0000256" key="1">
    <source>
        <dbReference type="ARBA" id="ARBA00004651"/>
    </source>
</evidence>
<keyword evidence="2" id="KW-0813">Transport</keyword>
<keyword evidence="7" id="KW-0472">Membrane</keyword>
<reference evidence="10 11" key="1">
    <citation type="submission" date="2020-04" db="EMBL/GenBank/DDBJ databases">
        <authorList>
            <person name="De Canck E."/>
        </authorList>
    </citation>
    <scope>NUCLEOTIDE SEQUENCE [LARGE SCALE GENOMIC DNA]</scope>
    <source>
        <strain evidence="10 11">LMG 27177</strain>
    </source>
</reference>
<keyword evidence="11" id="KW-1185">Reference proteome</keyword>
<dbReference type="InterPro" id="IPR052180">
    <property type="entry name" value="NhaC_Na-H+_Antiporter"/>
</dbReference>
<gene>
    <name evidence="10" type="ORF">LMG27177_07397</name>
</gene>
<accession>A0A6J5H2V9</accession>
<name>A0A6J5H2V9_9BURK</name>
<evidence type="ECO:0000256" key="6">
    <source>
        <dbReference type="ARBA" id="ARBA00022989"/>
    </source>
</evidence>
<evidence type="ECO:0000256" key="7">
    <source>
        <dbReference type="ARBA" id="ARBA00023136"/>
    </source>
</evidence>
<evidence type="ECO:0000256" key="3">
    <source>
        <dbReference type="ARBA" id="ARBA00022449"/>
    </source>
</evidence>
<keyword evidence="3" id="KW-0050">Antiport</keyword>
<dbReference type="GO" id="GO:0015297">
    <property type="term" value="F:antiporter activity"/>
    <property type="evidence" value="ECO:0007669"/>
    <property type="project" value="UniProtKB-KW"/>
</dbReference>
<comment type="similarity">
    <text evidence="8">Belongs to the NhaC Na(+)/H(+) (TC 2.A.35) antiporter family.</text>
</comment>
<dbReference type="InterPro" id="IPR018461">
    <property type="entry name" value="Na/H_Antiport_NhaC-like_C"/>
</dbReference>
<evidence type="ECO:0000259" key="9">
    <source>
        <dbReference type="Pfam" id="PF03553"/>
    </source>
</evidence>
<sequence length="132" mass="13571">MGNHALQLVAGQVIEGAAGDGDHGIAGGVACREGSMLNTIWLIITALAFGGVVEKCGMLERPIAPIIEKAKSADALVASLVAAIVATNVVTADQYIAVVLPARMLKTAFAGRGFDPVVLSPALAMRPRRPAR</sequence>
<dbReference type="GO" id="GO:0005886">
    <property type="term" value="C:plasma membrane"/>
    <property type="evidence" value="ECO:0007669"/>
    <property type="project" value="UniProtKB-SubCell"/>
</dbReference>
<organism evidence="10 11">
    <name type="scientific">Paraburkholderia fynbosensis</name>
    <dbReference type="NCBI Taxonomy" id="1200993"/>
    <lineage>
        <taxon>Bacteria</taxon>
        <taxon>Pseudomonadati</taxon>
        <taxon>Pseudomonadota</taxon>
        <taxon>Betaproteobacteria</taxon>
        <taxon>Burkholderiales</taxon>
        <taxon>Burkholderiaceae</taxon>
        <taxon>Paraburkholderia</taxon>
    </lineage>
</organism>
<dbReference type="PANTHER" id="PTHR33451:SF3">
    <property type="entry name" value="MALATE-2H(+)_NA(+)-LACTATE ANTIPORTER"/>
    <property type="match status" value="1"/>
</dbReference>
<evidence type="ECO:0000256" key="5">
    <source>
        <dbReference type="ARBA" id="ARBA00022692"/>
    </source>
</evidence>
<keyword evidence="4" id="KW-1003">Cell membrane</keyword>
<dbReference type="Proteomes" id="UP000494252">
    <property type="component" value="Unassembled WGS sequence"/>
</dbReference>